<keyword evidence="13" id="KW-0325">Glycoprotein</keyword>
<dbReference type="PROSITE" id="PS00615">
    <property type="entry name" value="C_TYPE_LECTIN_1"/>
    <property type="match status" value="1"/>
</dbReference>
<dbReference type="PANTHER" id="PTHR14789">
    <property type="entry name" value="CHONDROLECTIN VARIANT CHODLFDELTAE"/>
    <property type="match status" value="1"/>
</dbReference>
<dbReference type="Pfam" id="PF07645">
    <property type="entry name" value="EGF_CA"/>
    <property type="match status" value="2"/>
</dbReference>
<dbReference type="Pfam" id="PF25444">
    <property type="entry name" value="THBD"/>
    <property type="match status" value="1"/>
</dbReference>
<dbReference type="GO" id="GO:0016020">
    <property type="term" value="C:membrane"/>
    <property type="evidence" value="ECO:0007669"/>
    <property type="project" value="UniProtKB-SubCell"/>
</dbReference>
<dbReference type="InterPro" id="IPR049883">
    <property type="entry name" value="NOTCH1_EGF-like"/>
</dbReference>
<dbReference type="PROSITE" id="PS50026">
    <property type="entry name" value="EGF_3"/>
    <property type="match status" value="1"/>
</dbReference>
<feature type="domain" description="C-type lectin" evidence="21">
    <location>
        <begin position="37"/>
        <end position="152"/>
    </location>
</feature>
<dbReference type="AlphaFoldDB" id="A0AA97JQZ9"/>
<evidence type="ECO:0000256" key="12">
    <source>
        <dbReference type="ARBA" id="ARBA00023157"/>
    </source>
</evidence>
<gene>
    <name evidence="23" type="primary">THBD</name>
</gene>
<keyword evidence="5 18" id="KW-0812">Transmembrane</keyword>
<keyword evidence="11 18" id="KW-0472">Membrane</keyword>
<keyword evidence="7" id="KW-0430">Lectin</keyword>
<feature type="region of interest" description="Disordered" evidence="17">
    <location>
        <begin position="462"/>
        <end position="490"/>
    </location>
</feature>
<evidence type="ECO:0000259" key="20">
    <source>
        <dbReference type="PROSITE" id="PS50026"/>
    </source>
</evidence>
<dbReference type="CDD" id="cd00054">
    <property type="entry name" value="EGF_CA"/>
    <property type="match status" value="1"/>
</dbReference>
<dbReference type="InterPro" id="IPR057350">
    <property type="entry name" value="THBD"/>
</dbReference>
<keyword evidence="8" id="KW-0677">Repeat</keyword>
<dbReference type="Gene3D" id="3.10.100.10">
    <property type="entry name" value="Mannose-Binding Protein A, subunit A"/>
    <property type="match status" value="1"/>
</dbReference>
<evidence type="ECO:0000313" key="22">
    <source>
        <dbReference type="Proteomes" id="UP001190640"/>
    </source>
</evidence>
<dbReference type="SMART" id="SM00034">
    <property type="entry name" value="CLECT"/>
    <property type="match status" value="1"/>
</dbReference>
<dbReference type="InterPro" id="IPR018097">
    <property type="entry name" value="EGF_Ca-bd_CS"/>
</dbReference>
<keyword evidence="9" id="KW-0654">Proteoglycan</keyword>
<comment type="function">
    <text evidence="14">Endothelial cell receptor that plays a critical role in regulating several physiological processes including hemostasis, coagulation, fibrinolysis, inflammation, and angiogenesis. Acts as a cofactor for thrombin activation of protein C/PROC on the surface of vascular endothelial cells leading to initiation of the activated protein C anticoagulant pathway. Also accelerates the activation of the plasma carboxypeptidase B2/CPB2, which catalyzes removal of C-terminal basic amino acids from its substrates including kinins or anaphylatoxins leading to fibrinolysis inhibition. Plays critical protective roles in changing the cleavage specificity of protease-activated receptor 1/PAR1, inhibiting endothelial cell permeability and inflammation. Suppresses inflammation distinctly from its anticoagulant cofactor activity by sequestering HMGB1 thereby preventing it from engaging cellular receptors such as RAGE and contributing to the inflammatory response.</text>
</comment>
<evidence type="ECO:0000256" key="6">
    <source>
        <dbReference type="ARBA" id="ARBA00022729"/>
    </source>
</evidence>
<dbReference type="RefSeq" id="XP_054841692.1">
    <property type="nucleotide sequence ID" value="XM_054985717.1"/>
</dbReference>
<dbReference type="GO" id="GO:0030246">
    <property type="term" value="F:carbohydrate binding"/>
    <property type="evidence" value="ECO:0007669"/>
    <property type="project" value="UniProtKB-KW"/>
</dbReference>
<dbReference type="InterPro" id="IPR001304">
    <property type="entry name" value="C-type_lectin-like"/>
</dbReference>
<dbReference type="SMART" id="SM00179">
    <property type="entry name" value="EGF_CA"/>
    <property type="match status" value="2"/>
</dbReference>
<evidence type="ECO:0000256" key="4">
    <source>
        <dbReference type="ARBA" id="ARBA00022553"/>
    </source>
</evidence>
<dbReference type="Proteomes" id="UP001190640">
    <property type="component" value="Chromosome 7"/>
</dbReference>
<evidence type="ECO:0000256" key="14">
    <source>
        <dbReference type="ARBA" id="ARBA00045242"/>
    </source>
</evidence>
<evidence type="ECO:0000313" key="23">
    <source>
        <dbReference type="RefSeq" id="XP_054841692.1"/>
    </source>
</evidence>
<evidence type="ECO:0000256" key="15">
    <source>
        <dbReference type="ARBA" id="ARBA00046453"/>
    </source>
</evidence>
<keyword evidence="3 16" id="KW-0245">EGF-like domain</keyword>
<dbReference type="PROSITE" id="PS00010">
    <property type="entry name" value="ASX_HYDROXYL"/>
    <property type="match status" value="1"/>
</dbReference>
<dbReference type="PIRSF" id="PIRSF001775">
    <property type="entry name" value="CD93/CD141"/>
    <property type="match status" value="1"/>
</dbReference>
<evidence type="ECO:0000256" key="19">
    <source>
        <dbReference type="SAM" id="SignalP"/>
    </source>
</evidence>
<evidence type="ECO:0000256" key="7">
    <source>
        <dbReference type="ARBA" id="ARBA00022734"/>
    </source>
</evidence>
<dbReference type="Gene3D" id="2.10.25.10">
    <property type="entry name" value="Laminin"/>
    <property type="match status" value="6"/>
</dbReference>
<proteinExistence type="predicted"/>
<evidence type="ECO:0000256" key="3">
    <source>
        <dbReference type="ARBA" id="ARBA00022536"/>
    </source>
</evidence>
<evidence type="ECO:0000256" key="1">
    <source>
        <dbReference type="ARBA" id="ARBA00004479"/>
    </source>
</evidence>
<comment type="subcellular location">
    <subcellularLocation>
        <location evidence="1">Membrane</location>
        <topology evidence="1">Single-pass type I membrane protein</topology>
    </subcellularLocation>
</comment>
<dbReference type="Pfam" id="PF00059">
    <property type="entry name" value="Lectin_C"/>
    <property type="match status" value="1"/>
</dbReference>
<dbReference type="InterPro" id="IPR015149">
    <property type="entry name" value="Tme5_EGF-like"/>
</dbReference>
<dbReference type="SMART" id="SM00181">
    <property type="entry name" value="EGF"/>
    <property type="match status" value="6"/>
</dbReference>
<organism evidence="22 23">
    <name type="scientific">Eublepharis macularius</name>
    <name type="common">Leopard gecko</name>
    <name type="synonym">Cyrtodactylus macularius</name>
    <dbReference type="NCBI Taxonomy" id="481883"/>
    <lineage>
        <taxon>Eukaryota</taxon>
        <taxon>Metazoa</taxon>
        <taxon>Chordata</taxon>
        <taxon>Craniata</taxon>
        <taxon>Vertebrata</taxon>
        <taxon>Euteleostomi</taxon>
        <taxon>Lepidosauria</taxon>
        <taxon>Squamata</taxon>
        <taxon>Bifurcata</taxon>
        <taxon>Gekkota</taxon>
        <taxon>Eublepharidae</taxon>
        <taxon>Eublepharinae</taxon>
        <taxon>Eublepharis</taxon>
    </lineage>
</organism>
<evidence type="ECO:0000256" key="9">
    <source>
        <dbReference type="ARBA" id="ARBA00022974"/>
    </source>
</evidence>
<dbReference type="KEGG" id="emc:129333822"/>
<dbReference type="SUPFAM" id="SSF57184">
    <property type="entry name" value="Growth factor receptor domain"/>
    <property type="match status" value="1"/>
</dbReference>
<dbReference type="InterPro" id="IPR001881">
    <property type="entry name" value="EGF-like_Ca-bd_dom"/>
</dbReference>
<evidence type="ECO:0000256" key="2">
    <source>
        <dbReference type="ARBA" id="ARBA00019822"/>
    </source>
</evidence>
<comment type="subunit">
    <text evidence="15">Interacts with ITGAL, ITGAM and ITGB2. Interacts with thrombin/F2; this interaction switches the specificity of thrombin from a procoagulant to an anticoagulant and antifibrinolytic protease. Interacts with ANGP1 and ANGP2; these interactions significantly inhibit the generation of activated PC and TAFIa/CPB2 by the thrombin/thrombomodulin complex. Interacts with PF4; this interaction enhances generation of activated protein C. Interacts with HMGB1; this interaction inhibits HMGB1 inflammatory activity.</text>
</comment>
<comment type="caution">
    <text evidence="16">Lacks conserved residue(s) required for the propagation of feature annotation.</text>
</comment>
<dbReference type="InterPro" id="IPR016187">
    <property type="entry name" value="CTDL_fold"/>
</dbReference>
<dbReference type="InterPro" id="IPR051505">
    <property type="entry name" value="C-type_lectin_domain"/>
</dbReference>
<dbReference type="InterPro" id="IPR000152">
    <property type="entry name" value="EGF-type_Asp/Asn_hydroxyl_site"/>
</dbReference>
<evidence type="ECO:0000259" key="21">
    <source>
        <dbReference type="PROSITE" id="PS50041"/>
    </source>
</evidence>
<dbReference type="GO" id="GO:0004888">
    <property type="term" value="F:transmembrane signaling receptor activity"/>
    <property type="evidence" value="ECO:0007669"/>
    <property type="project" value="InterPro"/>
</dbReference>
<dbReference type="PROSITE" id="PS50041">
    <property type="entry name" value="C_TYPE_LECTIN_2"/>
    <property type="match status" value="1"/>
</dbReference>
<dbReference type="InterPro" id="IPR016186">
    <property type="entry name" value="C-type_lectin-like/link_sf"/>
</dbReference>
<dbReference type="PROSITE" id="PS01187">
    <property type="entry name" value="EGF_CA"/>
    <property type="match status" value="2"/>
</dbReference>
<dbReference type="InterPro" id="IPR000742">
    <property type="entry name" value="EGF"/>
</dbReference>
<evidence type="ECO:0000256" key="17">
    <source>
        <dbReference type="SAM" id="MobiDB-lite"/>
    </source>
</evidence>
<evidence type="ECO:0000256" key="16">
    <source>
        <dbReference type="PROSITE-ProRule" id="PRU00076"/>
    </source>
</evidence>
<feature type="transmembrane region" description="Helical" evidence="18">
    <location>
        <begin position="496"/>
        <end position="518"/>
    </location>
</feature>
<evidence type="ECO:0000256" key="18">
    <source>
        <dbReference type="SAM" id="Phobius"/>
    </source>
</evidence>
<keyword evidence="4" id="KW-0597">Phosphoprotein</keyword>
<accession>A0AA97JQZ9</accession>
<dbReference type="PRINTS" id="PR00907">
    <property type="entry name" value="THRMBOMODULN"/>
</dbReference>
<feature type="chain" id="PRO_5041717503" description="Thrombomodulin" evidence="19">
    <location>
        <begin position="20"/>
        <end position="555"/>
    </location>
</feature>
<evidence type="ECO:0000256" key="5">
    <source>
        <dbReference type="ARBA" id="ARBA00022692"/>
    </source>
</evidence>
<dbReference type="SUPFAM" id="SSF57196">
    <property type="entry name" value="EGF/Laminin"/>
    <property type="match status" value="2"/>
</dbReference>
<keyword evidence="10 18" id="KW-1133">Transmembrane helix</keyword>
<dbReference type="Pfam" id="PF09064">
    <property type="entry name" value="EGF_Tme5"/>
    <property type="match status" value="1"/>
</dbReference>
<dbReference type="CTD" id="7056"/>
<dbReference type="GO" id="GO:0005509">
    <property type="term" value="F:calcium ion binding"/>
    <property type="evidence" value="ECO:0007669"/>
    <property type="project" value="InterPro"/>
</dbReference>
<dbReference type="InterPro" id="IPR018378">
    <property type="entry name" value="C-type_lectin_CS"/>
</dbReference>
<evidence type="ECO:0000256" key="11">
    <source>
        <dbReference type="ARBA" id="ARBA00023136"/>
    </source>
</evidence>
<evidence type="ECO:0000256" key="13">
    <source>
        <dbReference type="ARBA" id="ARBA00023180"/>
    </source>
</evidence>
<evidence type="ECO:0000256" key="10">
    <source>
        <dbReference type="ARBA" id="ARBA00022989"/>
    </source>
</evidence>
<keyword evidence="6 19" id="KW-0732">Signal</keyword>
<dbReference type="PROSITE" id="PS01186">
    <property type="entry name" value="EGF_2"/>
    <property type="match status" value="1"/>
</dbReference>
<feature type="signal peptide" evidence="19">
    <location>
        <begin position="1"/>
        <end position="19"/>
    </location>
</feature>
<sequence>MGPLELLLLALAAVGPAQGAGLPPSTTPPASSSAQCLDSSCFGLFWEARSFPEAESACQASGGRLMRARSTVAAEAIELLRRGRAGGVWLGLRLPEGRCVEPGRALRGFQWVAGDERTDYEAWAGGWPAAGGCGPRCVVVNAALRWEDRACQAAATGFLCEYSYPGGTCGPLALPPGTAASYTTPFGVRDGDLSAFPPGTTAEVPGLDAPLECQARANGSAGWGAAAPGAWHCQLERGGCEGQCQEDELGRPFCTCSEGTALRPDGRGCLSPCAELRCQHQCVPQGDHGLCMCQEGYELDADGRSCLDVDDCAAHPGPCEQECLNTAGGFRCRCFAGYTLVDGRCLRNEALCFHLSCQHECVVVDGTSRCACFEGFAPDPKDPQLCVRFCNSSECPAQCDPHTPKSCYCPEGYIIHENEDGAKICRDINECEEGYCDWACRNWFGGYECFCPPGQRCEGATTGPLDEGSGDETLRPTQTPVITSGPPRDRRSPGTLVAIIVSTALSLVALAAVVWCFLKKPCVSRTRMDYKCQQLQTEVVMGQVRQESASYKQKM</sequence>
<name>A0AA97JQZ9_EUBMA</name>
<dbReference type="PANTHER" id="PTHR14789:SF9">
    <property type="entry name" value="THROMBOMODULIN"/>
    <property type="match status" value="1"/>
</dbReference>
<dbReference type="GeneID" id="129333822"/>
<dbReference type="SUPFAM" id="SSF56436">
    <property type="entry name" value="C-type lectin-like"/>
    <property type="match status" value="1"/>
</dbReference>
<dbReference type="InterPro" id="IPR009030">
    <property type="entry name" value="Growth_fac_rcpt_cys_sf"/>
</dbReference>
<protein>
    <recommendedName>
        <fullName evidence="2">Thrombomodulin</fullName>
    </recommendedName>
</protein>
<evidence type="ECO:0000256" key="8">
    <source>
        <dbReference type="ARBA" id="ARBA00022737"/>
    </source>
</evidence>
<keyword evidence="22" id="KW-1185">Reference proteome</keyword>
<keyword evidence="12" id="KW-1015">Disulfide bond</keyword>
<feature type="domain" description="EGF-like" evidence="20">
    <location>
        <begin position="308"/>
        <end position="346"/>
    </location>
</feature>
<reference evidence="23" key="1">
    <citation type="submission" date="2025-08" db="UniProtKB">
        <authorList>
            <consortium name="RefSeq"/>
        </authorList>
    </citation>
    <scope>IDENTIFICATION</scope>
    <source>
        <tissue evidence="23">Blood</tissue>
    </source>
</reference>